<protein>
    <submittedName>
        <fullName evidence="2">Uncharacterized protein</fullName>
    </submittedName>
</protein>
<organism evidence="2 3">
    <name type="scientific">Olpidium bornovanus</name>
    <dbReference type="NCBI Taxonomy" id="278681"/>
    <lineage>
        <taxon>Eukaryota</taxon>
        <taxon>Fungi</taxon>
        <taxon>Fungi incertae sedis</taxon>
        <taxon>Olpidiomycota</taxon>
        <taxon>Olpidiomycotina</taxon>
        <taxon>Olpidiomycetes</taxon>
        <taxon>Olpidiales</taxon>
        <taxon>Olpidiaceae</taxon>
        <taxon>Olpidium</taxon>
    </lineage>
</organism>
<dbReference type="AlphaFoldDB" id="A0A8H7ZX26"/>
<evidence type="ECO:0000313" key="2">
    <source>
        <dbReference type="EMBL" id="KAG5461081.1"/>
    </source>
</evidence>
<accession>A0A8H7ZX26</accession>
<evidence type="ECO:0000313" key="3">
    <source>
        <dbReference type="Proteomes" id="UP000673691"/>
    </source>
</evidence>
<feature type="compositionally biased region" description="Basic residues" evidence="1">
    <location>
        <begin position="72"/>
        <end position="83"/>
    </location>
</feature>
<name>A0A8H7ZX26_9FUNG</name>
<dbReference type="Proteomes" id="UP000673691">
    <property type="component" value="Unassembled WGS sequence"/>
</dbReference>
<feature type="region of interest" description="Disordered" evidence="1">
    <location>
        <begin position="1"/>
        <end position="96"/>
    </location>
</feature>
<gene>
    <name evidence="2" type="ORF">BJ554DRAFT_6785</name>
</gene>
<reference evidence="2 3" key="1">
    <citation type="journal article" name="Sci. Rep.">
        <title>Genome-scale phylogenetic analyses confirm Olpidium as the closest living zoosporic fungus to the non-flagellated, terrestrial fungi.</title>
        <authorList>
            <person name="Chang Y."/>
            <person name="Rochon D."/>
            <person name="Sekimoto S."/>
            <person name="Wang Y."/>
            <person name="Chovatia M."/>
            <person name="Sandor L."/>
            <person name="Salamov A."/>
            <person name="Grigoriev I.V."/>
            <person name="Stajich J.E."/>
            <person name="Spatafora J.W."/>
        </authorList>
    </citation>
    <scope>NUCLEOTIDE SEQUENCE [LARGE SCALE GENOMIC DNA]</scope>
    <source>
        <strain evidence="2">S191</strain>
    </source>
</reference>
<evidence type="ECO:0000256" key="1">
    <source>
        <dbReference type="SAM" id="MobiDB-lite"/>
    </source>
</evidence>
<dbReference type="EMBL" id="JAEFCI010004238">
    <property type="protein sequence ID" value="KAG5461081.1"/>
    <property type="molecule type" value="Genomic_DNA"/>
</dbReference>
<keyword evidence="3" id="KW-1185">Reference proteome</keyword>
<feature type="compositionally biased region" description="Basic residues" evidence="1">
    <location>
        <begin position="1"/>
        <end position="10"/>
    </location>
</feature>
<proteinExistence type="predicted"/>
<comment type="caution">
    <text evidence="2">The sequence shown here is derived from an EMBL/GenBank/DDBJ whole genome shotgun (WGS) entry which is preliminary data.</text>
</comment>
<feature type="compositionally biased region" description="Basic and acidic residues" evidence="1">
    <location>
        <begin position="26"/>
        <end position="38"/>
    </location>
</feature>
<sequence length="96" mass="11151">MRRRRKRRRTLWSCATTLPSSAPRAGNHELKASNEKKTSGRRKTRALPVQPRGTRKLPTLSSKSPRVELCCRRKPAHNPRHHQREPSRSATRPRRA</sequence>